<dbReference type="EMBL" id="MGGD01000072">
    <property type="protein sequence ID" value="OGM19335.1"/>
    <property type="molecule type" value="Genomic_DNA"/>
</dbReference>
<name>A0A1F7XYH8_9BACT</name>
<dbReference type="AlphaFoldDB" id="A0A1F7XYH8"/>
<evidence type="ECO:0000313" key="1">
    <source>
        <dbReference type="EMBL" id="OGM19335.1"/>
    </source>
</evidence>
<evidence type="ECO:0000313" key="2">
    <source>
        <dbReference type="Proteomes" id="UP000176741"/>
    </source>
</evidence>
<accession>A0A1F7XYH8</accession>
<sequence length="754" mass="86903">MTGELKDGEIQGSEEQRKYIGFDVRVPEKAEGKYGFVRLDLDYINSHPDILEQLDEPLKARLTEEVSQGGLFLHRSHVSGLSKEMELVKTQIVPLEIAYNLDKQRFYVAKAATLEFMQEAEKELKPDIVDIRRIEKGKGGNLTLGRGREEKVILWDNSLPQLPPGTLVAVTLYDEKEKVRIARGFSLKDRMILDFHSGAKGGQNYYMAGEEYATHLTIPKAWIEAKGNEQDHTYWVSVSSSMSGYHSRYELVREEKEEVIKRMFVWSAFADILENSLGLRDIYNESSPKADVPDSELPEKWKYEDKFVNALFRPANPSALIAGNMAGKSEDLKTIIEKHFVPMKIWQRKIERGEIEGVEKFNFHTAFRQHANDFFTSFKSPKDVEPEAVLKFLLERETKFPWREGEDGYDIFGVPIKEREIIDWSFERFGEAEELRDKLIKHLVDHPQAIIGKYKPGDFYSFWMENGRKPEIGDFVDFDKVNELYPDKIEVPGIGKRKVRYRVEQLGSDGERHIATLSINEADLFNMTGLPVIKGAEAIEVWGKPVMDEGELSKHKRYRREILFEQKLKDYLKEEKPDSEQVLWSNENDDPPKWEVPKTIEIVEGVGDLKVYPNNIVVTIDGIVSLGIIGDWDEKATKEAKEDFELMAEVWRARRGQLSGSEGVDQSEMPEFKSNHSLLSIKSKRGGGEYYLGDRIKRGDYGLHGPKLEIKEPRQLAMVEISLTRLGMQDEYRKLLDEEWERLYKEKSPNKGTS</sequence>
<protein>
    <submittedName>
        <fullName evidence="1">Uncharacterized protein</fullName>
    </submittedName>
</protein>
<organism evidence="1 2">
    <name type="scientific">Candidatus Woesebacteria bacterium RIFCSPHIGHO2_01_FULL_38_26b</name>
    <dbReference type="NCBI Taxonomy" id="1802491"/>
    <lineage>
        <taxon>Bacteria</taxon>
        <taxon>Candidatus Woeseibacteriota</taxon>
    </lineage>
</organism>
<reference evidence="1 2" key="1">
    <citation type="journal article" date="2016" name="Nat. Commun.">
        <title>Thousands of microbial genomes shed light on interconnected biogeochemical processes in an aquifer system.</title>
        <authorList>
            <person name="Anantharaman K."/>
            <person name="Brown C.T."/>
            <person name="Hug L.A."/>
            <person name="Sharon I."/>
            <person name="Castelle C.J."/>
            <person name="Probst A.J."/>
            <person name="Thomas B.C."/>
            <person name="Singh A."/>
            <person name="Wilkins M.J."/>
            <person name="Karaoz U."/>
            <person name="Brodie E.L."/>
            <person name="Williams K.H."/>
            <person name="Hubbard S.S."/>
            <person name="Banfield J.F."/>
        </authorList>
    </citation>
    <scope>NUCLEOTIDE SEQUENCE [LARGE SCALE GENOMIC DNA]</scope>
</reference>
<gene>
    <name evidence="1" type="ORF">A2771_03710</name>
</gene>
<proteinExistence type="predicted"/>
<comment type="caution">
    <text evidence="1">The sequence shown here is derived from an EMBL/GenBank/DDBJ whole genome shotgun (WGS) entry which is preliminary data.</text>
</comment>
<dbReference type="Proteomes" id="UP000176741">
    <property type="component" value="Unassembled WGS sequence"/>
</dbReference>